<keyword evidence="3" id="KW-1185">Reference proteome</keyword>
<reference evidence="2" key="2">
    <citation type="submission" date="2018-03" db="EMBL/GenBank/DDBJ databases">
        <title>The Triticum urartu genome reveals the dynamic nature of wheat genome evolution.</title>
        <authorList>
            <person name="Ling H."/>
            <person name="Ma B."/>
            <person name="Shi X."/>
            <person name="Liu H."/>
            <person name="Dong L."/>
            <person name="Sun H."/>
            <person name="Cao Y."/>
            <person name="Gao Q."/>
            <person name="Zheng S."/>
            <person name="Li Y."/>
            <person name="Yu Y."/>
            <person name="Du H."/>
            <person name="Qi M."/>
            <person name="Li Y."/>
            <person name="Yu H."/>
            <person name="Cui Y."/>
            <person name="Wang N."/>
            <person name="Chen C."/>
            <person name="Wu H."/>
            <person name="Zhao Y."/>
            <person name="Zhang J."/>
            <person name="Li Y."/>
            <person name="Zhou W."/>
            <person name="Zhang B."/>
            <person name="Hu W."/>
            <person name="Eijk M."/>
            <person name="Tang J."/>
            <person name="Witsenboer H."/>
            <person name="Zhao S."/>
            <person name="Li Z."/>
            <person name="Zhang A."/>
            <person name="Wang D."/>
            <person name="Liang C."/>
        </authorList>
    </citation>
    <scope>NUCLEOTIDE SEQUENCE [LARGE SCALE GENOMIC DNA]</scope>
    <source>
        <strain evidence="2">cv. G1812</strain>
    </source>
</reference>
<dbReference type="Gramene" id="TuG1812G0200000484.01.T01">
    <property type="protein sequence ID" value="TuG1812G0200000484.01.T01.cds248452"/>
    <property type="gene ID" value="TuG1812G0200000484.01"/>
</dbReference>
<reference evidence="2" key="3">
    <citation type="submission" date="2022-06" db="UniProtKB">
        <authorList>
            <consortium name="EnsemblPlants"/>
        </authorList>
    </citation>
    <scope>IDENTIFICATION</scope>
</reference>
<accession>A0A8R7TCC3</accession>
<dbReference type="Proteomes" id="UP000015106">
    <property type="component" value="Chromosome 2"/>
</dbReference>
<evidence type="ECO:0000256" key="1">
    <source>
        <dbReference type="SAM" id="MobiDB-lite"/>
    </source>
</evidence>
<feature type="region of interest" description="Disordered" evidence="1">
    <location>
        <begin position="294"/>
        <end position="324"/>
    </location>
</feature>
<feature type="compositionally biased region" description="Basic and acidic residues" evidence="1">
    <location>
        <begin position="125"/>
        <end position="154"/>
    </location>
</feature>
<sequence>MNDPLQHDGPGLPDVPATFVRLLAEVIHALHERLQLPLHLLHRQPQGTLVALRQLCAAHHGADLDLEPANERAYAVQVLDGHERADLHCAHHVLVPPERVPVPLHHRVHPLPGGAHGQRRRGGQRGRDGRSGDGRGHHRADEDRRKGGREDDAGHAAPYAERPEATVQPPLLPPQPVQHAQLLPVRRLERGEELVRERLAGRLLEPPQRAEGARWPDGRILDLEREVQDELRVAGAAEGLVERGEEVEGVEAGVEVVLHEREQLGAPPHVVLAGEDDADHLLVHVHQAAGDLAEGAQGHGPHLHPGRRRRHGEARAPPQRRVEAPQLRVRAARRLVRPQLMP</sequence>
<dbReference type="EnsemblPlants" id="TuG1812G0200000484.01.T01">
    <property type="protein sequence ID" value="TuG1812G0200000484.01.T01.cds248452"/>
    <property type="gene ID" value="TuG1812G0200000484.01"/>
</dbReference>
<proteinExistence type="predicted"/>
<feature type="compositionally biased region" description="Basic residues" evidence="1">
    <location>
        <begin position="301"/>
        <end position="312"/>
    </location>
</feature>
<evidence type="ECO:0000313" key="2">
    <source>
        <dbReference type="EnsemblPlants" id="TuG1812G0200000484.01.T01.cds248452"/>
    </source>
</evidence>
<feature type="region of interest" description="Disordered" evidence="1">
    <location>
        <begin position="100"/>
        <end position="155"/>
    </location>
</feature>
<dbReference type="AlphaFoldDB" id="A0A8R7TCC3"/>
<evidence type="ECO:0000313" key="3">
    <source>
        <dbReference type="Proteomes" id="UP000015106"/>
    </source>
</evidence>
<name>A0A8R7TCC3_TRIUA</name>
<reference evidence="3" key="1">
    <citation type="journal article" date="2013" name="Nature">
        <title>Draft genome of the wheat A-genome progenitor Triticum urartu.</title>
        <authorList>
            <person name="Ling H.Q."/>
            <person name="Zhao S."/>
            <person name="Liu D."/>
            <person name="Wang J."/>
            <person name="Sun H."/>
            <person name="Zhang C."/>
            <person name="Fan H."/>
            <person name="Li D."/>
            <person name="Dong L."/>
            <person name="Tao Y."/>
            <person name="Gao C."/>
            <person name="Wu H."/>
            <person name="Li Y."/>
            <person name="Cui Y."/>
            <person name="Guo X."/>
            <person name="Zheng S."/>
            <person name="Wang B."/>
            <person name="Yu K."/>
            <person name="Liang Q."/>
            <person name="Yang W."/>
            <person name="Lou X."/>
            <person name="Chen J."/>
            <person name="Feng M."/>
            <person name="Jian J."/>
            <person name="Zhang X."/>
            <person name="Luo G."/>
            <person name="Jiang Y."/>
            <person name="Liu J."/>
            <person name="Wang Z."/>
            <person name="Sha Y."/>
            <person name="Zhang B."/>
            <person name="Wu H."/>
            <person name="Tang D."/>
            <person name="Shen Q."/>
            <person name="Xue P."/>
            <person name="Zou S."/>
            <person name="Wang X."/>
            <person name="Liu X."/>
            <person name="Wang F."/>
            <person name="Yang Y."/>
            <person name="An X."/>
            <person name="Dong Z."/>
            <person name="Zhang K."/>
            <person name="Zhang X."/>
            <person name="Luo M.C."/>
            <person name="Dvorak J."/>
            <person name="Tong Y."/>
            <person name="Wang J."/>
            <person name="Yang H."/>
            <person name="Li Z."/>
            <person name="Wang D."/>
            <person name="Zhang A."/>
            <person name="Wang J."/>
        </authorList>
    </citation>
    <scope>NUCLEOTIDE SEQUENCE</scope>
    <source>
        <strain evidence="3">cv. G1812</strain>
    </source>
</reference>
<protein>
    <submittedName>
        <fullName evidence="2">Uncharacterized protein</fullName>
    </submittedName>
</protein>
<organism evidence="2 3">
    <name type="scientific">Triticum urartu</name>
    <name type="common">Red wild einkorn</name>
    <name type="synonym">Crithodium urartu</name>
    <dbReference type="NCBI Taxonomy" id="4572"/>
    <lineage>
        <taxon>Eukaryota</taxon>
        <taxon>Viridiplantae</taxon>
        <taxon>Streptophyta</taxon>
        <taxon>Embryophyta</taxon>
        <taxon>Tracheophyta</taxon>
        <taxon>Spermatophyta</taxon>
        <taxon>Magnoliopsida</taxon>
        <taxon>Liliopsida</taxon>
        <taxon>Poales</taxon>
        <taxon>Poaceae</taxon>
        <taxon>BOP clade</taxon>
        <taxon>Pooideae</taxon>
        <taxon>Triticodae</taxon>
        <taxon>Triticeae</taxon>
        <taxon>Triticinae</taxon>
        <taxon>Triticum</taxon>
    </lineage>
</organism>